<accession>A0A438MXZ8</accession>
<dbReference type="AlphaFoldDB" id="A0A438MXZ8"/>
<comment type="caution">
    <text evidence="1">The sequence shown here is derived from an EMBL/GenBank/DDBJ whole genome shotgun (WGS) entry which is preliminary data.</text>
</comment>
<dbReference type="Pfam" id="PF01161">
    <property type="entry name" value="PBP"/>
    <property type="match status" value="1"/>
</dbReference>
<dbReference type="GO" id="GO:0030162">
    <property type="term" value="P:regulation of proteolysis"/>
    <property type="evidence" value="ECO:0007669"/>
    <property type="project" value="TreeGrafter"/>
</dbReference>
<dbReference type="InterPro" id="IPR008914">
    <property type="entry name" value="PEBP"/>
</dbReference>
<dbReference type="EMBL" id="NAJM01000044">
    <property type="protein sequence ID" value="RVX67821.1"/>
    <property type="molecule type" value="Genomic_DNA"/>
</dbReference>
<dbReference type="GO" id="GO:0030414">
    <property type="term" value="F:peptidase inhibitor activity"/>
    <property type="evidence" value="ECO:0007669"/>
    <property type="project" value="TreeGrafter"/>
</dbReference>
<gene>
    <name evidence="1" type="ORF">B0A52_07749</name>
</gene>
<sequence>MPSITGIEEYIGLIKTDPSKTLGVKIGDKEINPGDYLPKLAIEAAATPTLSFPVSDTIAKHVAICVDLDGPFPSFNFLSPILHWIQSDLQTSFLTTNQPVIASYVGPGPPPGSGPHRYVFLLYKQPSEFRLDQYVPSGGKEFGIMARMRYDLSAFEEKARLGKPIAVNYFTSN</sequence>
<evidence type="ECO:0000313" key="2">
    <source>
        <dbReference type="Proteomes" id="UP000288859"/>
    </source>
</evidence>
<organism evidence="1 2">
    <name type="scientific">Exophiala mesophila</name>
    <name type="common">Black yeast-like fungus</name>
    <dbReference type="NCBI Taxonomy" id="212818"/>
    <lineage>
        <taxon>Eukaryota</taxon>
        <taxon>Fungi</taxon>
        <taxon>Dikarya</taxon>
        <taxon>Ascomycota</taxon>
        <taxon>Pezizomycotina</taxon>
        <taxon>Eurotiomycetes</taxon>
        <taxon>Chaetothyriomycetidae</taxon>
        <taxon>Chaetothyriales</taxon>
        <taxon>Herpotrichiellaceae</taxon>
        <taxon>Exophiala</taxon>
    </lineage>
</organism>
<protein>
    <submittedName>
        <fullName evidence="1">Uncharacterized protein</fullName>
    </submittedName>
</protein>
<proteinExistence type="predicted"/>
<dbReference type="Proteomes" id="UP000288859">
    <property type="component" value="Unassembled WGS sequence"/>
</dbReference>
<dbReference type="SUPFAM" id="SSF49777">
    <property type="entry name" value="PEBP-like"/>
    <property type="match status" value="1"/>
</dbReference>
<name>A0A438MXZ8_EXOME</name>
<dbReference type="CDD" id="cd00866">
    <property type="entry name" value="PEBP_euk"/>
    <property type="match status" value="1"/>
</dbReference>
<reference evidence="1 2" key="1">
    <citation type="submission" date="2017-03" db="EMBL/GenBank/DDBJ databases">
        <title>Genomes of endolithic fungi from Antarctica.</title>
        <authorList>
            <person name="Coleine C."/>
            <person name="Masonjones S."/>
            <person name="Stajich J.E."/>
        </authorList>
    </citation>
    <scope>NUCLEOTIDE SEQUENCE [LARGE SCALE GENOMIC DNA]</scope>
    <source>
        <strain evidence="1 2">CCFEE 6314</strain>
    </source>
</reference>
<evidence type="ECO:0000313" key="1">
    <source>
        <dbReference type="EMBL" id="RVX67821.1"/>
    </source>
</evidence>
<dbReference type="GO" id="GO:0005543">
    <property type="term" value="F:phospholipid binding"/>
    <property type="evidence" value="ECO:0007669"/>
    <property type="project" value="TreeGrafter"/>
</dbReference>
<dbReference type="PANTHER" id="PTHR11362">
    <property type="entry name" value="PHOSPHATIDYLETHANOLAMINE-BINDING PROTEIN"/>
    <property type="match status" value="1"/>
</dbReference>
<dbReference type="InterPro" id="IPR036610">
    <property type="entry name" value="PEBP-like_sf"/>
</dbReference>
<dbReference type="InterPro" id="IPR035810">
    <property type="entry name" value="PEBP_euk"/>
</dbReference>
<dbReference type="Gene3D" id="3.90.280.10">
    <property type="entry name" value="PEBP-like"/>
    <property type="match status" value="1"/>
</dbReference>
<dbReference type="PANTHER" id="PTHR11362:SF78">
    <property type="entry name" value="PROTEASE INHIBITOR"/>
    <property type="match status" value="1"/>
</dbReference>
<dbReference type="OrthoDB" id="2506647at2759"/>
<dbReference type="VEuPathDB" id="FungiDB:PV10_00772"/>
<dbReference type="GO" id="GO:0046578">
    <property type="term" value="P:regulation of Ras protein signal transduction"/>
    <property type="evidence" value="ECO:0007669"/>
    <property type="project" value="TreeGrafter"/>
</dbReference>